<dbReference type="EMBL" id="LK052886">
    <property type="protein sequence ID" value="CDR36615.1"/>
    <property type="molecule type" value="Genomic_DNA"/>
</dbReference>
<feature type="region of interest" description="Disordered" evidence="1">
    <location>
        <begin position="153"/>
        <end position="206"/>
    </location>
</feature>
<organism evidence="2">
    <name type="scientific">Cyberlindnera fabianii</name>
    <name type="common">Yeast</name>
    <name type="synonym">Hansenula fabianii</name>
    <dbReference type="NCBI Taxonomy" id="36022"/>
    <lineage>
        <taxon>Eukaryota</taxon>
        <taxon>Fungi</taxon>
        <taxon>Dikarya</taxon>
        <taxon>Ascomycota</taxon>
        <taxon>Saccharomycotina</taxon>
        <taxon>Saccharomycetes</taxon>
        <taxon>Phaffomycetales</taxon>
        <taxon>Phaffomycetaceae</taxon>
        <taxon>Cyberlindnera</taxon>
    </lineage>
</organism>
<feature type="compositionally biased region" description="Low complexity" evidence="1">
    <location>
        <begin position="53"/>
        <end position="85"/>
    </location>
</feature>
<accession>A0A061APG0</accession>
<protein>
    <submittedName>
        <fullName evidence="2">CYFA0S01e02982g1_1</fullName>
    </submittedName>
</protein>
<gene>
    <name evidence="2" type="ORF">CYFA0S_01e02982g</name>
</gene>
<feature type="compositionally biased region" description="Polar residues" evidence="1">
    <location>
        <begin position="153"/>
        <end position="174"/>
    </location>
</feature>
<sequence length="887" mass="101734">MSHLCSYDDAPTFGYLQDRHGHQQGQHQQHHPTDVLPPFSYGAPGANGANGVMSQDQQSHLQQQQMAYQHQLQQQRSAQQDRQSQMAAKYGARAGQPLTGASVSPQLQTTSSYNGHYATPATGYGTLPPPSSLAPIHPQKLPSLQPMAFRHGSTASWSVPSHASTPTAVQTGSFPQQQASFPPPPPTIPYQNYQPQSNDPSRPFQYYPQPDFIPAHVSSGNGYGSGQYAPSEQTTTYYQSEDHVSPPVIRNKQPEKSFPQLIENRSDNNIDPTFYNPEEIVHTHKENVPQSKYLNLPADGLFENNAVAKKDIFQTLFYFQLLKYGDSLPEEKKAQFNKDSSTFTKLAKNSHYFLENYTRYRNTDLKNIIAEISEILPRRKYLWLMLDMFFEKIAFPFVPIINQALLEKNLNIIIGPRDIESNEKVKLTVDIDDNTQVIAVEYLLMMIRVIQTVLFTLLHPTDSEKVIRDNCSASDTYDNYISLLFVILTNCQNIDVISLLKISHLRIFYIHHSFIGPSAGVDCTPASLMALAISTSVNNLRETGGDATLIQLWYHLYYYYYSTSTLRGFPVFLTEDFFHLETSDPIKHNMASKENLHSVHAKQINLYTPVKNILNRLHVFTTVLTVPLLYKLMHEYNTALEKHQGKFSDVLKLPPDHFPKILYTLNDLTHKLCISNVYAMLLIHYDNVNTTDDSASFDKALYGFIQAHIDGWDVIFSVLMDFDKHFSSGAEFCLFSVAIQVAEKLVTESSSFVLRFAYHGKDNVSILRFYLNLIDMLESKPQLKNYFYEWRLVNRIRLFMHIVKKHITKELDLFALDFDFRGDHVVFENLPTRVTQTTEEEWLKLDKAFDQLNSRFKDSKYKDLKTYDDVWKAMDFEEPLYEFAYFA</sequence>
<dbReference type="PhylomeDB" id="A0A061APG0"/>
<dbReference type="VEuPathDB" id="FungiDB:BON22_0710"/>
<name>A0A061APG0_CYBFA</name>
<proteinExistence type="predicted"/>
<dbReference type="OrthoDB" id="3981143at2759"/>
<reference evidence="2" key="1">
    <citation type="journal article" date="2014" name="Genome Announc.">
        <title>Genome sequence of the yeast Cyberlindnera fabianii (Hansenula fabianii).</title>
        <authorList>
            <person name="Freel K.C."/>
            <person name="Sarilar V."/>
            <person name="Neuveglise C."/>
            <person name="Devillers H."/>
            <person name="Friedrich A."/>
            <person name="Schacherer J."/>
        </authorList>
    </citation>
    <scope>NUCLEOTIDE SEQUENCE</scope>
    <source>
        <strain evidence="2">YJS4271</strain>
    </source>
</reference>
<evidence type="ECO:0000256" key="1">
    <source>
        <dbReference type="SAM" id="MobiDB-lite"/>
    </source>
</evidence>
<evidence type="ECO:0000313" key="2">
    <source>
        <dbReference type="EMBL" id="CDR36615.1"/>
    </source>
</evidence>
<dbReference type="AlphaFoldDB" id="A0A061APG0"/>
<feature type="compositionally biased region" description="Polar residues" evidence="1">
    <location>
        <begin position="99"/>
        <end position="114"/>
    </location>
</feature>
<feature type="region of interest" description="Disordered" evidence="1">
    <location>
        <begin position="43"/>
        <end position="115"/>
    </location>
</feature>